<organism evidence="1 2">
    <name type="scientific">Streptococcus didelphis</name>
    <dbReference type="NCBI Taxonomy" id="102886"/>
    <lineage>
        <taxon>Bacteria</taxon>
        <taxon>Bacillati</taxon>
        <taxon>Bacillota</taxon>
        <taxon>Bacilli</taxon>
        <taxon>Lactobacillales</taxon>
        <taxon>Streptococcaceae</taxon>
        <taxon>Streptococcus</taxon>
    </lineage>
</organism>
<proteinExistence type="predicted"/>
<dbReference type="RefSeq" id="WP_306675819.1">
    <property type="nucleotide sequence ID" value="NZ_CP110509.1"/>
</dbReference>
<protein>
    <submittedName>
        <fullName evidence="1">Uncharacterized protein</fullName>
    </submittedName>
</protein>
<evidence type="ECO:0000313" key="1">
    <source>
        <dbReference type="EMBL" id="WMB28027.1"/>
    </source>
</evidence>
<dbReference type="Proteomes" id="UP001238096">
    <property type="component" value="Chromosome"/>
</dbReference>
<evidence type="ECO:0000313" key="2">
    <source>
        <dbReference type="Proteomes" id="UP001238096"/>
    </source>
</evidence>
<name>A0ABY9LGP1_9STRE</name>
<dbReference type="EMBL" id="CP110509">
    <property type="protein sequence ID" value="WMB28027.1"/>
    <property type="molecule type" value="Genomic_DNA"/>
</dbReference>
<keyword evidence="2" id="KW-1185">Reference proteome</keyword>
<reference evidence="2" key="1">
    <citation type="submission" date="2022-10" db="EMBL/GenBank/DDBJ databases">
        <title>Streptococcus didelphis as causative of fatal infections in opossums (Didelphis albiventris).</title>
        <authorList>
            <person name="Breyer G.M."/>
            <person name="Da Silva M.E.R.J."/>
            <person name="Siqueira F.M."/>
        </authorList>
    </citation>
    <scope>NUCLEOTIDE SEQUENCE [LARGE SCALE GENOMIC DNA]</scope>
    <source>
        <strain evidence="2">LBVP101/21</strain>
    </source>
</reference>
<accession>A0ABY9LGP1</accession>
<gene>
    <name evidence="1" type="ORF">N1496_08755</name>
</gene>
<sequence>MIAFPTVQWKYFNHVLHNLIESFIIETYEELDDFIETTDPKYLWREQRDRYLQVINELYYWSDLEDGFIHEMTAFHELVLYRILQALCDIQNDYPEFLKHFLMLKLYHYFFLKISKKK</sequence>